<dbReference type="EMBL" id="AJGV01000169">
    <property type="protein sequence ID" value="EJJ03801.1"/>
    <property type="molecule type" value="Genomic_DNA"/>
</dbReference>
<evidence type="ECO:0000313" key="4">
    <source>
        <dbReference type="EMBL" id="QTZ90293.1"/>
    </source>
</evidence>
<dbReference type="Proteomes" id="UP000009036">
    <property type="component" value="Chromosome"/>
</dbReference>
<keyword evidence="2" id="KW-0472">Membrane</keyword>
<evidence type="ECO:0000313" key="5">
    <source>
        <dbReference type="Proteomes" id="UP000009036"/>
    </source>
</evidence>
<dbReference type="InterPro" id="IPR052712">
    <property type="entry name" value="Acid_resist_chaperone_HdeD"/>
</dbReference>
<dbReference type="HOGENOM" id="CLU_091585_4_0_11"/>
<feature type="region of interest" description="Disordered" evidence="1">
    <location>
        <begin position="1"/>
        <end position="21"/>
    </location>
</feature>
<feature type="compositionally biased region" description="Polar residues" evidence="1">
    <location>
        <begin position="1"/>
        <end position="10"/>
    </location>
</feature>
<dbReference type="OrthoDB" id="3577181at2"/>
<sequence>MTIPSDSSGTGPPHGTEQRDVSTGEGLSALANMGWQFLLTMGVVAIALGVLVLAWPSQTLRVVGVLFGIYLLATGVFQLAAAFGTHVPRHLRVLHFVAGALFILLGLVCFRGTLESILLLALWIGFGWLLRGIMVTATAISAEGTPARGWQLFLGILTTLAGIVLIVSPFSSIAALTLVVGIMAIVLGVVEVFHAIKMRIEVGRLTQGTTTKRRRPMFHVRPHPQH</sequence>
<organism evidence="3">
    <name type="scientific">Streptomyces auratus AGR0001</name>
    <dbReference type="NCBI Taxonomy" id="1160718"/>
    <lineage>
        <taxon>Bacteria</taxon>
        <taxon>Bacillati</taxon>
        <taxon>Actinomycetota</taxon>
        <taxon>Actinomycetes</taxon>
        <taxon>Kitasatosporales</taxon>
        <taxon>Streptomycetaceae</taxon>
        <taxon>Streptomyces</taxon>
    </lineage>
</organism>
<dbReference type="eggNOG" id="COG3247">
    <property type="taxonomic scope" value="Bacteria"/>
</dbReference>
<accession>J1ZQH5</accession>
<evidence type="ECO:0000256" key="2">
    <source>
        <dbReference type="SAM" id="Phobius"/>
    </source>
</evidence>
<feature type="transmembrane region" description="Helical" evidence="2">
    <location>
        <begin position="37"/>
        <end position="56"/>
    </location>
</feature>
<dbReference type="EMBL" id="CP072931">
    <property type="protein sequence ID" value="QTZ90293.1"/>
    <property type="molecule type" value="Genomic_DNA"/>
</dbReference>
<feature type="transmembrane region" description="Helical" evidence="2">
    <location>
        <begin position="120"/>
        <end position="142"/>
    </location>
</feature>
<dbReference type="InterPro" id="IPR005325">
    <property type="entry name" value="DUF308_memb"/>
</dbReference>
<keyword evidence="2" id="KW-0812">Transmembrane</keyword>
<dbReference type="STRING" id="1160718.SU9_26759"/>
<feature type="transmembrane region" description="Helical" evidence="2">
    <location>
        <begin position="93"/>
        <end position="114"/>
    </location>
</feature>
<keyword evidence="2" id="KW-1133">Transmembrane helix</keyword>
<dbReference type="GO" id="GO:0005886">
    <property type="term" value="C:plasma membrane"/>
    <property type="evidence" value="ECO:0007669"/>
    <property type="project" value="TreeGrafter"/>
</dbReference>
<dbReference type="Pfam" id="PF03729">
    <property type="entry name" value="DUF308"/>
    <property type="match status" value="2"/>
</dbReference>
<evidence type="ECO:0000256" key="1">
    <source>
        <dbReference type="SAM" id="MobiDB-lite"/>
    </source>
</evidence>
<feature type="transmembrane region" description="Helical" evidence="2">
    <location>
        <begin position="149"/>
        <end position="167"/>
    </location>
</feature>
<feature type="transmembrane region" description="Helical" evidence="2">
    <location>
        <begin position="173"/>
        <end position="196"/>
    </location>
</feature>
<dbReference type="AlphaFoldDB" id="J1ZQH5"/>
<name>J1ZQH5_9ACTN</name>
<evidence type="ECO:0000313" key="3">
    <source>
        <dbReference type="EMBL" id="EJJ03801.1"/>
    </source>
</evidence>
<keyword evidence="5" id="KW-1185">Reference proteome</keyword>
<dbReference type="PATRIC" id="fig|1160718.3.peg.5420"/>
<dbReference type="PANTHER" id="PTHR34989:SF1">
    <property type="entry name" value="PROTEIN HDED"/>
    <property type="match status" value="1"/>
</dbReference>
<dbReference type="KEGG" id="sauh:SU9_001505"/>
<reference evidence="4" key="2">
    <citation type="submission" date="2021-04" db="EMBL/GenBank/DDBJ databases">
        <authorList>
            <person name="Wen M.-L."/>
            <person name="Han X.-L."/>
            <person name="Xiong J."/>
        </authorList>
    </citation>
    <scope>NUCLEOTIDE SEQUENCE</scope>
    <source>
        <strain evidence="4">AGR0001</strain>
    </source>
</reference>
<protein>
    <submittedName>
        <fullName evidence="4">HdeD family acid-resistance protein</fullName>
    </submittedName>
</protein>
<gene>
    <name evidence="4" type="ORF">SU9_001505</name>
    <name evidence="3" type="ORF">SU9_26759</name>
</gene>
<dbReference type="RefSeq" id="WP_006606860.1">
    <property type="nucleotide sequence ID" value="NZ_CP072931.1"/>
</dbReference>
<feature type="transmembrane region" description="Helical" evidence="2">
    <location>
        <begin position="62"/>
        <end position="81"/>
    </location>
</feature>
<reference evidence="3" key="1">
    <citation type="journal article" date="2012" name="J. Bacteriol.">
        <title>Genome Sequence of Streptomyces auratus Strain AGR0001, a Phoslactomycin-Producing Actinomycete.</title>
        <authorList>
            <person name="Han X."/>
            <person name="Li M."/>
            <person name="Ding Z."/>
            <person name="Zhao J."/>
            <person name="Ji K."/>
            <person name="Wen M."/>
            <person name="Lu T."/>
        </authorList>
    </citation>
    <scope>NUCLEOTIDE SEQUENCE [LARGE SCALE GENOMIC DNA]</scope>
    <source>
        <strain evidence="3">AGR0001</strain>
    </source>
</reference>
<proteinExistence type="predicted"/>
<dbReference type="PANTHER" id="PTHR34989">
    <property type="entry name" value="PROTEIN HDED"/>
    <property type="match status" value="1"/>
</dbReference>